<keyword evidence="1" id="KW-1185">Reference proteome</keyword>
<sequence>IENHPEDQEVAAVGDLTQRSDRFILLHRCCSNFFCKFQHFAVISCSAKERISSHLMIVDRNGTFCLKMCTFRVLSG</sequence>
<evidence type="ECO:0000313" key="1">
    <source>
        <dbReference type="Proteomes" id="UP000887569"/>
    </source>
</evidence>
<accession>A0A914ZZ32</accession>
<evidence type="ECO:0000313" key="2">
    <source>
        <dbReference type="WBParaSite" id="PgE060_g002_t01"/>
    </source>
</evidence>
<protein>
    <submittedName>
        <fullName evidence="2">Uncharacterized protein</fullName>
    </submittedName>
</protein>
<dbReference type="AlphaFoldDB" id="A0A914ZZ32"/>
<dbReference type="WBParaSite" id="PgE060_g002_t01">
    <property type="protein sequence ID" value="PgE060_g002_t01"/>
    <property type="gene ID" value="PgE060_g002"/>
</dbReference>
<dbReference type="Proteomes" id="UP000887569">
    <property type="component" value="Unplaced"/>
</dbReference>
<name>A0A914ZZ32_PARUN</name>
<proteinExistence type="predicted"/>
<organism evidence="1 2">
    <name type="scientific">Parascaris univalens</name>
    <name type="common">Nematode worm</name>
    <dbReference type="NCBI Taxonomy" id="6257"/>
    <lineage>
        <taxon>Eukaryota</taxon>
        <taxon>Metazoa</taxon>
        <taxon>Ecdysozoa</taxon>
        <taxon>Nematoda</taxon>
        <taxon>Chromadorea</taxon>
        <taxon>Rhabditida</taxon>
        <taxon>Spirurina</taxon>
        <taxon>Ascaridomorpha</taxon>
        <taxon>Ascaridoidea</taxon>
        <taxon>Ascarididae</taxon>
        <taxon>Parascaris</taxon>
    </lineage>
</organism>
<reference evidence="2" key="1">
    <citation type="submission" date="2022-11" db="UniProtKB">
        <authorList>
            <consortium name="WormBaseParasite"/>
        </authorList>
    </citation>
    <scope>IDENTIFICATION</scope>
</reference>